<feature type="compositionally biased region" description="Low complexity" evidence="1">
    <location>
        <begin position="8"/>
        <end position="18"/>
    </location>
</feature>
<evidence type="ECO:0000256" key="1">
    <source>
        <dbReference type="SAM" id="MobiDB-lite"/>
    </source>
</evidence>
<gene>
    <name evidence="2" type="ORF">BJY01DRAFT_185591</name>
</gene>
<evidence type="ECO:0000313" key="2">
    <source>
        <dbReference type="EMBL" id="KAL2844735.1"/>
    </source>
</evidence>
<feature type="compositionally biased region" description="Basic residues" evidence="1">
    <location>
        <begin position="127"/>
        <end position="136"/>
    </location>
</feature>
<feature type="compositionally biased region" description="Low complexity" evidence="1">
    <location>
        <begin position="261"/>
        <end position="270"/>
    </location>
</feature>
<name>A0ABR4JXF2_9EURO</name>
<feature type="compositionally biased region" description="Pro residues" evidence="1">
    <location>
        <begin position="251"/>
        <end position="260"/>
    </location>
</feature>
<feature type="compositionally biased region" description="Polar residues" evidence="1">
    <location>
        <begin position="201"/>
        <end position="213"/>
    </location>
</feature>
<comment type="caution">
    <text evidence="2">The sequence shown here is derived from an EMBL/GenBank/DDBJ whole genome shotgun (WGS) entry which is preliminary data.</text>
</comment>
<proteinExistence type="predicted"/>
<evidence type="ECO:0000313" key="3">
    <source>
        <dbReference type="Proteomes" id="UP001610446"/>
    </source>
</evidence>
<feature type="compositionally biased region" description="Basic and acidic residues" evidence="1">
    <location>
        <begin position="107"/>
        <end position="126"/>
    </location>
</feature>
<keyword evidence="3" id="KW-1185">Reference proteome</keyword>
<feature type="region of interest" description="Disordered" evidence="1">
    <location>
        <begin position="1"/>
        <end position="23"/>
    </location>
</feature>
<reference evidence="2 3" key="1">
    <citation type="submission" date="2024-07" db="EMBL/GenBank/DDBJ databases">
        <title>Section-level genome sequencing and comparative genomics of Aspergillus sections Usti and Cavernicolus.</title>
        <authorList>
            <consortium name="Lawrence Berkeley National Laboratory"/>
            <person name="Nybo J.L."/>
            <person name="Vesth T.C."/>
            <person name="Theobald S."/>
            <person name="Frisvad J.C."/>
            <person name="Larsen T.O."/>
            <person name="Kjaerboelling I."/>
            <person name="Rothschild-Mancinelli K."/>
            <person name="Lyhne E.K."/>
            <person name="Kogle M.E."/>
            <person name="Barry K."/>
            <person name="Clum A."/>
            <person name="Na H."/>
            <person name="Ledsgaard L."/>
            <person name="Lin J."/>
            <person name="Lipzen A."/>
            <person name="Kuo A."/>
            <person name="Riley R."/>
            <person name="Mondo S."/>
            <person name="Labutti K."/>
            <person name="Haridas S."/>
            <person name="Pangalinan J."/>
            <person name="Salamov A.A."/>
            <person name="Simmons B.A."/>
            <person name="Magnuson J.K."/>
            <person name="Chen J."/>
            <person name="Drula E."/>
            <person name="Henrissat B."/>
            <person name="Wiebenga A."/>
            <person name="Lubbers R.J."/>
            <person name="Gomes A.C."/>
            <person name="Makela M.R."/>
            <person name="Stajich J."/>
            <person name="Grigoriev I.V."/>
            <person name="Mortensen U.H."/>
            <person name="De Vries R.P."/>
            <person name="Baker S.E."/>
            <person name="Andersen M.R."/>
        </authorList>
    </citation>
    <scope>NUCLEOTIDE SEQUENCE [LARGE SCALE GENOMIC DNA]</scope>
    <source>
        <strain evidence="2 3">CBS 123904</strain>
    </source>
</reference>
<protein>
    <submittedName>
        <fullName evidence="2">Uncharacterized protein</fullName>
    </submittedName>
</protein>
<feature type="region of interest" description="Disordered" evidence="1">
    <location>
        <begin position="49"/>
        <end position="307"/>
    </location>
</feature>
<accession>A0ABR4JXF2</accession>
<dbReference type="Proteomes" id="UP001610446">
    <property type="component" value="Unassembled WGS sequence"/>
</dbReference>
<feature type="compositionally biased region" description="Polar residues" evidence="1">
    <location>
        <begin position="149"/>
        <end position="158"/>
    </location>
</feature>
<feature type="compositionally biased region" description="Low complexity" evidence="1">
    <location>
        <begin position="159"/>
        <end position="177"/>
    </location>
</feature>
<sequence length="332" mass="37071">MLAPANLSSRSPSSYRPPSHARDQLETLIARHGRPTRFSLSSLEELTATYSSYNPPSPTRSRSPVTDLAEPFERLSTYHTRSRPIPIPRSSFNTHDEDIPVTPLTGRFEKNYFPHRDLSPGRDSRASRHRRSRQSRRYADYRPSRMRSDSTNFYSPVASQSMSSSGRSGSPQPGLGRVQPTAKSAPTFHLGDLPRFHPAVYQSSSNSQAITGQPPSPRQTRQHVYRPSSASRDPVSQYREFVEGVVLQKPPSRPLSPSPSAPRLNPLRSPGPVTPLALEETNGYLSAGASNRSELSSRDYQHSAPAPDLLERLIARENEKVRQKTRKAPKGW</sequence>
<organism evidence="2 3">
    <name type="scientific">Aspergillus pseudoustus</name>
    <dbReference type="NCBI Taxonomy" id="1810923"/>
    <lineage>
        <taxon>Eukaryota</taxon>
        <taxon>Fungi</taxon>
        <taxon>Dikarya</taxon>
        <taxon>Ascomycota</taxon>
        <taxon>Pezizomycotina</taxon>
        <taxon>Eurotiomycetes</taxon>
        <taxon>Eurotiomycetidae</taxon>
        <taxon>Eurotiales</taxon>
        <taxon>Aspergillaceae</taxon>
        <taxon>Aspergillus</taxon>
        <taxon>Aspergillus subgen. Nidulantes</taxon>
    </lineage>
</organism>
<dbReference type="EMBL" id="JBFXLU010000078">
    <property type="protein sequence ID" value="KAL2844735.1"/>
    <property type="molecule type" value="Genomic_DNA"/>
</dbReference>
<feature type="compositionally biased region" description="Low complexity" evidence="1">
    <location>
        <begin position="49"/>
        <end position="64"/>
    </location>
</feature>
<feature type="compositionally biased region" description="Basic and acidic residues" evidence="1">
    <location>
        <begin position="137"/>
        <end position="148"/>
    </location>
</feature>